<sequence length="83" mass="9040">MRPGGSGVVGRRFDPVRSAVAVTAVTAVTRDGIRRHRPSARLRSAPTLRTRPSRAPPPRYGTPVRDPSYRARAGWQRAGPRVG</sequence>
<name>A0ABP9IB30_9ACTN</name>
<organism evidence="2 3">
    <name type="scientific">Yinghuangia aomiensis</name>
    <dbReference type="NCBI Taxonomy" id="676205"/>
    <lineage>
        <taxon>Bacteria</taxon>
        <taxon>Bacillati</taxon>
        <taxon>Actinomycetota</taxon>
        <taxon>Actinomycetes</taxon>
        <taxon>Kitasatosporales</taxon>
        <taxon>Streptomycetaceae</taxon>
        <taxon>Yinghuangia</taxon>
    </lineage>
</organism>
<proteinExistence type="predicted"/>
<keyword evidence="3" id="KW-1185">Reference proteome</keyword>
<dbReference type="EMBL" id="BAABHS010000050">
    <property type="protein sequence ID" value="GAA4993712.1"/>
    <property type="molecule type" value="Genomic_DNA"/>
</dbReference>
<protein>
    <submittedName>
        <fullName evidence="2">Uncharacterized protein</fullName>
    </submittedName>
</protein>
<accession>A0ABP9IB30</accession>
<evidence type="ECO:0000313" key="2">
    <source>
        <dbReference type="EMBL" id="GAA4993712.1"/>
    </source>
</evidence>
<gene>
    <name evidence="2" type="ORF">GCM10023205_77980</name>
</gene>
<evidence type="ECO:0000313" key="3">
    <source>
        <dbReference type="Proteomes" id="UP001500466"/>
    </source>
</evidence>
<comment type="caution">
    <text evidence="2">The sequence shown here is derived from an EMBL/GenBank/DDBJ whole genome shotgun (WGS) entry which is preliminary data.</text>
</comment>
<evidence type="ECO:0000256" key="1">
    <source>
        <dbReference type="SAM" id="MobiDB-lite"/>
    </source>
</evidence>
<dbReference type="Proteomes" id="UP001500466">
    <property type="component" value="Unassembled WGS sequence"/>
</dbReference>
<feature type="region of interest" description="Disordered" evidence="1">
    <location>
        <begin position="30"/>
        <end position="83"/>
    </location>
</feature>
<reference evidence="3" key="1">
    <citation type="journal article" date="2019" name="Int. J. Syst. Evol. Microbiol.">
        <title>The Global Catalogue of Microorganisms (GCM) 10K type strain sequencing project: providing services to taxonomists for standard genome sequencing and annotation.</title>
        <authorList>
            <consortium name="The Broad Institute Genomics Platform"/>
            <consortium name="The Broad Institute Genome Sequencing Center for Infectious Disease"/>
            <person name="Wu L."/>
            <person name="Ma J."/>
        </authorList>
    </citation>
    <scope>NUCLEOTIDE SEQUENCE [LARGE SCALE GENOMIC DNA]</scope>
    <source>
        <strain evidence="3">JCM 17986</strain>
    </source>
</reference>